<comment type="caution">
    <text evidence="1">The sequence shown here is derived from an EMBL/GenBank/DDBJ whole genome shotgun (WGS) entry which is preliminary data.</text>
</comment>
<organism evidence="1 2">
    <name type="scientific">Mythimna loreyi</name>
    <dbReference type="NCBI Taxonomy" id="667449"/>
    <lineage>
        <taxon>Eukaryota</taxon>
        <taxon>Metazoa</taxon>
        <taxon>Ecdysozoa</taxon>
        <taxon>Arthropoda</taxon>
        <taxon>Hexapoda</taxon>
        <taxon>Insecta</taxon>
        <taxon>Pterygota</taxon>
        <taxon>Neoptera</taxon>
        <taxon>Endopterygota</taxon>
        <taxon>Lepidoptera</taxon>
        <taxon>Glossata</taxon>
        <taxon>Ditrysia</taxon>
        <taxon>Noctuoidea</taxon>
        <taxon>Noctuidae</taxon>
        <taxon>Noctuinae</taxon>
        <taxon>Hadenini</taxon>
        <taxon>Mythimna</taxon>
    </lineage>
</organism>
<keyword evidence="2" id="KW-1185">Reference proteome</keyword>
<dbReference type="EMBL" id="CM056787">
    <property type="protein sequence ID" value="KAJ8733204.1"/>
    <property type="molecule type" value="Genomic_DNA"/>
</dbReference>
<protein>
    <submittedName>
        <fullName evidence="1">Uncharacterized protein</fullName>
    </submittedName>
</protein>
<sequence length="205" mass="23215">MFKVDTMKRTAEETKATVKKQQNKVKDGARAEEPYSVQLNGVNGVGNVSKAPPWPRPQLKNERMFVLPKQLESEDQITVKMEALDQPGMLRVGLVTGFNSPDYSNLACQLEMTFPPQYSDNLTITTVQNGQATNLFNEKAGDYYEGTYTNVIVTFRMRENGFMDVGLGQSHLYTMRLQHDIQNIRFLTVNGDINRVSGIDFQFGY</sequence>
<name>A0ACC2R4P8_9NEOP</name>
<evidence type="ECO:0000313" key="1">
    <source>
        <dbReference type="EMBL" id="KAJ8733204.1"/>
    </source>
</evidence>
<accession>A0ACC2R4P8</accession>
<evidence type="ECO:0000313" key="2">
    <source>
        <dbReference type="Proteomes" id="UP001231649"/>
    </source>
</evidence>
<gene>
    <name evidence="1" type="ORF">PYW08_001502</name>
</gene>
<dbReference type="Proteomes" id="UP001231649">
    <property type="component" value="Chromosome 11"/>
</dbReference>
<reference evidence="1" key="1">
    <citation type="submission" date="2023-03" db="EMBL/GenBank/DDBJ databases">
        <title>Chromosome-level genomes of two armyworms, Mythimna separata and Mythimna loreyi, provide insights into the biosynthesis and reception of sex pheromones.</title>
        <authorList>
            <person name="Zhao H."/>
        </authorList>
    </citation>
    <scope>NUCLEOTIDE SEQUENCE</scope>
    <source>
        <strain evidence="1">BeijingLab</strain>
    </source>
</reference>
<proteinExistence type="predicted"/>